<evidence type="ECO:0000313" key="2">
    <source>
        <dbReference type="Proteomes" id="UP001187192"/>
    </source>
</evidence>
<organism evidence="1 2">
    <name type="scientific">Ficus carica</name>
    <name type="common">Common fig</name>
    <dbReference type="NCBI Taxonomy" id="3494"/>
    <lineage>
        <taxon>Eukaryota</taxon>
        <taxon>Viridiplantae</taxon>
        <taxon>Streptophyta</taxon>
        <taxon>Embryophyta</taxon>
        <taxon>Tracheophyta</taxon>
        <taxon>Spermatophyta</taxon>
        <taxon>Magnoliopsida</taxon>
        <taxon>eudicotyledons</taxon>
        <taxon>Gunneridae</taxon>
        <taxon>Pentapetalae</taxon>
        <taxon>rosids</taxon>
        <taxon>fabids</taxon>
        <taxon>Rosales</taxon>
        <taxon>Moraceae</taxon>
        <taxon>Ficeae</taxon>
        <taxon>Ficus</taxon>
    </lineage>
</organism>
<comment type="caution">
    <text evidence="1">The sequence shown here is derived from an EMBL/GenBank/DDBJ whole genome shotgun (WGS) entry which is preliminary data.</text>
</comment>
<dbReference type="EMBL" id="BTGU01019671">
    <property type="protein sequence ID" value="GMN73439.1"/>
    <property type="molecule type" value="Genomic_DNA"/>
</dbReference>
<dbReference type="Proteomes" id="UP001187192">
    <property type="component" value="Unassembled WGS sequence"/>
</dbReference>
<dbReference type="AlphaFoldDB" id="A0AA88EMZ0"/>
<sequence length="21" mass="2339">MGNLRVGEYFHGCPSRPSMLS</sequence>
<evidence type="ECO:0000313" key="1">
    <source>
        <dbReference type="EMBL" id="GMN73439.1"/>
    </source>
</evidence>
<gene>
    <name evidence="1" type="ORF">TIFTF001_056098</name>
</gene>
<keyword evidence="2" id="KW-1185">Reference proteome</keyword>
<accession>A0AA88EMZ0</accession>
<protein>
    <submittedName>
        <fullName evidence="1">Uncharacterized protein</fullName>
    </submittedName>
</protein>
<proteinExistence type="predicted"/>
<reference evidence="1" key="1">
    <citation type="submission" date="2023-07" db="EMBL/GenBank/DDBJ databases">
        <title>draft genome sequence of fig (Ficus carica).</title>
        <authorList>
            <person name="Takahashi T."/>
            <person name="Nishimura K."/>
        </authorList>
    </citation>
    <scope>NUCLEOTIDE SEQUENCE</scope>
</reference>
<name>A0AA88EMZ0_FICCA</name>